<evidence type="ECO:0000313" key="2">
    <source>
        <dbReference type="EMBL" id="MED6213506.1"/>
    </source>
</evidence>
<evidence type="ECO:0000256" key="1">
    <source>
        <dbReference type="SAM" id="Coils"/>
    </source>
</evidence>
<feature type="coiled-coil region" evidence="1">
    <location>
        <begin position="83"/>
        <end position="110"/>
    </location>
</feature>
<accession>A0ABU6YVK8</accession>
<keyword evidence="3" id="KW-1185">Reference proteome</keyword>
<organism evidence="2 3">
    <name type="scientific">Stylosanthes scabra</name>
    <dbReference type="NCBI Taxonomy" id="79078"/>
    <lineage>
        <taxon>Eukaryota</taxon>
        <taxon>Viridiplantae</taxon>
        <taxon>Streptophyta</taxon>
        <taxon>Embryophyta</taxon>
        <taxon>Tracheophyta</taxon>
        <taxon>Spermatophyta</taxon>
        <taxon>Magnoliopsida</taxon>
        <taxon>eudicotyledons</taxon>
        <taxon>Gunneridae</taxon>
        <taxon>Pentapetalae</taxon>
        <taxon>rosids</taxon>
        <taxon>fabids</taxon>
        <taxon>Fabales</taxon>
        <taxon>Fabaceae</taxon>
        <taxon>Papilionoideae</taxon>
        <taxon>50 kb inversion clade</taxon>
        <taxon>dalbergioids sensu lato</taxon>
        <taxon>Dalbergieae</taxon>
        <taxon>Pterocarpus clade</taxon>
        <taxon>Stylosanthes</taxon>
    </lineage>
</organism>
<name>A0ABU6YVK8_9FABA</name>
<dbReference type="EMBL" id="JASCZI010243705">
    <property type="protein sequence ID" value="MED6213506.1"/>
    <property type="molecule type" value="Genomic_DNA"/>
</dbReference>
<comment type="caution">
    <text evidence="2">The sequence shown here is derived from an EMBL/GenBank/DDBJ whole genome shotgun (WGS) entry which is preliminary data.</text>
</comment>
<reference evidence="2 3" key="1">
    <citation type="journal article" date="2023" name="Plants (Basel)">
        <title>Bridging the Gap: Combining Genomics and Transcriptomics Approaches to Understand Stylosanthes scabra, an Orphan Legume from the Brazilian Caatinga.</title>
        <authorList>
            <person name="Ferreira-Neto J.R.C."/>
            <person name="da Silva M.D."/>
            <person name="Binneck E."/>
            <person name="de Melo N.F."/>
            <person name="da Silva R.H."/>
            <person name="de Melo A.L.T.M."/>
            <person name="Pandolfi V."/>
            <person name="Bustamante F.O."/>
            <person name="Brasileiro-Vidal A.C."/>
            <person name="Benko-Iseppon A.M."/>
        </authorList>
    </citation>
    <scope>NUCLEOTIDE SEQUENCE [LARGE SCALE GENOMIC DNA]</scope>
    <source>
        <tissue evidence="2">Leaves</tissue>
    </source>
</reference>
<proteinExistence type="predicted"/>
<dbReference type="Proteomes" id="UP001341840">
    <property type="component" value="Unassembled WGS sequence"/>
</dbReference>
<keyword evidence="1" id="KW-0175">Coiled coil</keyword>
<gene>
    <name evidence="2" type="ORF">PIB30_094064</name>
</gene>
<sequence length="127" mass="15180">MVRSTVGQNIWSPWREMRLCVRIIMAKLYPTQLRGNPVVVFGGVVQFHTMPISDDASMHRMFQIYQHTRYQLQILELYVEFEVVEHRKEMEEEQNILRLLELENNLHSEDEFEANYEFSDDNEDGVT</sequence>
<protein>
    <submittedName>
        <fullName evidence="2">Uncharacterized protein</fullName>
    </submittedName>
</protein>
<evidence type="ECO:0000313" key="3">
    <source>
        <dbReference type="Proteomes" id="UP001341840"/>
    </source>
</evidence>